<sequence>MWRRGRWVPITRWRRRRRIRSITCRKRYRIPSSVPFNRLYRNITPMGWRRRMKISRRGRGAHFNRRISLDGLASGGFSGEFFDELVGEVEFAFGFSGGFSDLITDELHG</sequence>
<protein>
    <submittedName>
        <fullName evidence="1">Uncharacterized protein</fullName>
    </submittedName>
</protein>
<keyword evidence="2" id="KW-1185">Reference proteome</keyword>
<dbReference type="EMBL" id="JXTB01000002">
    <property type="protein sequence ID" value="PON80336.1"/>
    <property type="molecule type" value="Genomic_DNA"/>
</dbReference>
<reference evidence="2" key="1">
    <citation type="submission" date="2016-06" db="EMBL/GenBank/DDBJ databases">
        <title>Parallel loss of symbiosis genes in relatives of nitrogen-fixing non-legume Parasponia.</title>
        <authorList>
            <person name="Van Velzen R."/>
            <person name="Holmer R."/>
            <person name="Bu F."/>
            <person name="Rutten L."/>
            <person name="Van Zeijl A."/>
            <person name="Liu W."/>
            <person name="Santuari L."/>
            <person name="Cao Q."/>
            <person name="Sharma T."/>
            <person name="Shen D."/>
            <person name="Roswanjaya Y."/>
            <person name="Wardhani T."/>
            <person name="Kalhor M.S."/>
            <person name="Jansen J."/>
            <person name="Van den Hoogen J."/>
            <person name="Gungor B."/>
            <person name="Hartog M."/>
            <person name="Hontelez J."/>
            <person name="Verver J."/>
            <person name="Yang W.-C."/>
            <person name="Schijlen E."/>
            <person name="Repin R."/>
            <person name="Schilthuizen M."/>
            <person name="Schranz E."/>
            <person name="Heidstra R."/>
            <person name="Miyata K."/>
            <person name="Fedorova E."/>
            <person name="Kohlen W."/>
            <person name="Bisseling T."/>
            <person name="Smit S."/>
            <person name="Geurts R."/>
        </authorList>
    </citation>
    <scope>NUCLEOTIDE SEQUENCE [LARGE SCALE GENOMIC DNA]</scope>
    <source>
        <strain evidence="2">cv. WU1-14</strain>
    </source>
</reference>
<gene>
    <name evidence="1" type="ORF">PanWU01x14_007860</name>
</gene>
<comment type="caution">
    <text evidence="1">The sequence shown here is derived from an EMBL/GenBank/DDBJ whole genome shotgun (WGS) entry which is preliminary data.</text>
</comment>
<dbReference type="Proteomes" id="UP000237105">
    <property type="component" value="Unassembled WGS sequence"/>
</dbReference>
<name>A0A2P5E469_PARAD</name>
<evidence type="ECO:0000313" key="1">
    <source>
        <dbReference type="EMBL" id="PON80336.1"/>
    </source>
</evidence>
<accession>A0A2P5E469</accession>
<dbReference type="AlphaFoldDB" id="A0A2P5E469"/>
<evidence type="ECO:0000313" key="2">
    <source>
        <dbReference type="Proteomes" id="UP000237105"/>
    </source>
</evidence>
<organism evidence="1 2">
    <name type="scientific">Parasponia andersonii</name>
    <name type="common">Sponia andersonii</name>
    <dbReference type="NCBI Taxonomy" id="3476"/>
    <lineage>
        <taxon>Eukaryota</taxon>
        <taxon>Viridiplantae</taxon>
        <taxon>Streptophyta</taxon>
        <taxon>Embryophyta</taxon>
        <taxon>Tracheophyta</taxon>
        <taxon>Spermatophyta</taxon>
        <taxon>Magnoliopsida</taxon>
        <taxon>eudicotyledons</taxon>
        <taxon>Gunneridae</taxon>
        <taxon>Pentapetalae</taxon>
        <taxon>rosids</taxon>
        <taxon>fabids</taxon>
        <taxon>Rosales</taxon>
        <taxon>Cannabaceae</taxon>
        <taxon>Parasponia</taxon>
    </lineage>
</organism>
<proteinExistence type="predicted"/>